<dbReference type="WBParaSite" id="ALUE_0001080101-mRNA-1">
    <property type="protein sequence ID" value="ALUE_0001080101-mRNA-1"/>
    <property type="gene ID" value="ALUE_0001080101"/>
</dbReference>
<organism evidence="1 2">
    <name type="scientific">Ascaris lumbricoides</name>
    <name type="common">Giant roundworm</name>
    <dbReference type="NCBI Taxonomy" id="6252"/>
    <lineage>
        <taxon>Eukaryota</taxon>
        <taxon>Metazoa</taxon>
        <taxon>Ecdysozoa</taxon>
        <taxon>Nematoda</taxon>
        <taxon>Chromadorea</taxon>
        <taxon>Rhabditida</taxon>
        <taxon>Spirurina</taxon>
        <taxon>Ascaridomorpha</taxon>
        <taxon>Ascaridoidea</taxon>
        <taxon>Ascarididae</taxon>
        <taxon>Ascaris</taxon>
    </lineage>
</organism>
<proteinExistence type="predicted"/>
<dbReference type="Proteomes" id="UP000036681">
    <property type="component" value="Unplaced"/>
</dbReference>
<accession>A0A0M3I2P3</accession>
<keyword evidence="1" id="KW-1185">Reference proteome</keyword>
<reference evidence="2" key="1">
    <citation type="submission" date="2017-02" db="UniProtKB">
        <authorList>
            <consortium name="WormBaseParasite"/>
        </authorList>
    </citation>
    <scope>IDENTIFICATION</scope>
</reference>
<evidence type="ECO:0000313" key="2">
    <source>
        <dbReference type="WBParaSite" id="ALUE_0001080101-mRNA-1"/>
    </source>
</evidence>
<sequence length="157" mass="16901">MNSRTGSCMGALANQQVSVPVVPDIGNMGAMQSPQMGNAKAYPSRQSYRSVALSAASPGERNNYYGGATTQSVRPNALLLPSTSANSSSFASFSAYKSCNSQLVDSQLISCKPYKPLKVKRICVCESTKRMHHSLNKICLIYARCHLRSFDLVVDGA</sequence>
<name>A0A0M3I2P3_ASCLU</name>
<dbReference type="AlphaFoldDB" id="A0A0M3I2P3"/>
<evidence type="ECO:0000313" key="1">
    <source>
        <dbReference type="Proteomes" id="UP000036681"/>
    </source>
</evidence>
<protein>
    <submittedName>
        <fullName evidence="2">Nuclear receptor domain-containing protein</fullName>
    </submittedName>
</protein>